<feature type="transmembrane region" description="Helical" evidence="6">
    <location>
        <begin position="197"/>
        <end position="220"/>
    </location>
</feature>
<feature type="transmembrane region" description="Helical" evidence="6">
    <location>
        <begin position="271"/>
        <end position="291"/>
    </location>
</feature>
<evidence type="ECO:0000256" key="6">
    <source>
        <dbReference type="SAM" id="Phobius"/>
    </source>
</evidence>
<evidence type="ECO:0000313" key="7">
    <source>
        <dbReference type="EMBL" id="VFJ45717.1"/>
    </source>
</evidence>
<keyword evidence="2" id="KW-1003">Cell membrane</keyword>
<comment type="subcellular location">
    <subcellularLocation>
        <location evidence="1">Cell inner membrane</location>
        <topology evidence="1">Multi-pass membrane protein</topology>
    </subcellularLocation>
</comment>
<dbReference type="PANTHER" id="PTHR30482:SF20">
    <property type="entry name" value="HIGH-AFFINITY BRANCHED-CHAIN AMINO ACID TRANSPORT SYSTEM PERMEASE PROTEIN LIVM"/>
    <property type="match status" value="1"/>
</dbReference>
<dbReference type="InterPro" id="IPR001851">
    <property type="entry name" value="ABC_transp_permease"/>
</dbReference>
<evidence type="ECO:0000256" key="3">
    <source>
        <dbReference type="ARBA" id="ARBA00022692"/>
    </source>
</evidence>
<keyword evidence="3 6" id="KW-0812">Transmembrane</keyword>
<feature type="transmembrane region" description="Helical" evidence="6">
    <location>
        <begin position="6"/>
        <end position="24"/>
    </location>
</feature>
<feature type="transmembrane region" description="Helical" evidence="6">
    <location>
        <begin position="100"/>
        <end position="119"/>
    </location>
</feature>
<proteinExistence type="predicted"/>
<evidence type="ECO:0000256" key="4">
    <source>
        <dbReference type="ARBA" id="ARBA00022989"/>
    </source>
</evidence>
<feature type="transmembrane region" description="Helical" evidence="6">
    <location>
        <begin position="145"/>
        <end position="167"/>
    </location>
</feature>
<keyword evidence="5 6" id="KW-0472">Membrane</keyword>
<feature type="transmembrane region" description="Helical" evidence="6">
    <location>
        <begin position="70"/>
        <end position="93"/>
    </location>
</feature>
<evidence type="ECO:0000256" key="5">
    <source>
        <dbReference type="ARBA" id="ARBA00023136"/>
    </source>
</evidence>
<dbReference type="InterPro" id="IPR043428">
    <property type="entry name" value="LivM-like"/>
</dbReference>
<dbReference type="CDD" id="cd06581">
    <property type="entry name" value="TM_PBP1_LivM_like"/>
    <property type="match status" value="1"/>
</dbReference>
<evidence type="ECO:0000256" key="1">
    <source>
        <dbReference type="ARBA" id="ARBA00004429"/>
    </source>
</evidence>
<accession>A0A450S227</accession>
<protein>
    <submittedName>
        <fullName evidence="7">Amino acid/amide ABC transporter membrane protein 2, HAAT family</fullName>
    </submittedName>
</protein>
<evidence type="ECO:0000256" key="2">
    <source>
        <dbReference type="ARBA" id="ARBA00022475"/>
    </source>
</evidence>
<dbReference type="GO" id="GO:0015658">
    <property type="term" value="F:branched-chain amino acid transmembrane transporter activity"/>
    <property type="evidence" value="ECO:0007669"/>
    <property type="project" value="InterPro"/>
</dbReference>
<keyword evidence="4 6" id="KW-1133">Transmembrane helix</keyword>
<reference evidence="7" key="1">
    <citation type="submission" date="2019-02" db="EMBL/GenBank/DDBJ databases">
        <authorList>
            <person name="Gruber-Vodicka R. H."/>
            <person name="Seah K. B. B."/>
        </authorList>
    </citation>
    <scope>NUCLEOTIDE SEQUENCE</scope>
    <source>
        <strain evidence="7">BECK_DK161</strain>
    </source>
</reference>
<name>A0A450S227_9GAMM</name>
<dbReference type="GO" id="GO:0005886">
    <property type="term" value="C:plasma membrane"/>
    <property type="evidence" value="ECO:0007669"/>
    <property type="project" value="UniProtKB-SubCell"/>
</dbReference>
<feature type="transmembrane region" description="Helical" evidence="6">
    <location>
        <begin position="31"/>
        <end position="50"/>
    </location>
</feature>
<dbReference type="AlphaFoldDB" id="A0A450S227"/>
<dbReference type="EMBL" id="CAADEY010000012">
    <property type="protein sequence ID" value="VFJ45717.1"/>
    <property type="molecule type" value="Genomic_DNA"/>
</dbReference>
<feature type="transmembrane region" description="Helical" evidence="6">
    <location>
        <begin position="232"/>
        <end position="259"/>
    </location>
</feature>
<gene>
    <name evidence="7" type="ORF">BECKDK2373C_GA0170839_101240</name>
</gene>
<dbReference type="Pfam" id="PF02653">
    <property type="entry name" value="BPD_transp_2"/>
    <property type="match status" value="1"/>
</dbReference>
<sequence length="303" mass="32600">MANYLLHILVMIGIYSILAYSLNLLTGFGGLLAFCLAGFYGIGAYAHTLLQVGGPASPFVDELLFSAALPFPIALLGAALAGGLAALLIGAVALRFRGDFFIFTTLGFQMIVFVALYNWTDLGRGAFGIYGIPRPDVFGWEVRQLWEYVMLIGVLNALILPILFVLYRSPFGLSLKALRDNERSAESLGVSAFRQHLSALVVAGACSGIAGGLFASYVTYIDPTSFGLKESIFIVSLLLLGGSGNIRGPILGVIVMILLPEILRFAGLPDSIAPNVREILYGLVLILLMYWRPKGLLGDFALR</sequence>
<organism evidence="7">
    <name type="scientific">Candidatus Kentrum sp. DK</name>
    <dbReference type="NCBI Taxonomy" id="2126562"/>
    <lineage>
        <taxon>Bacteria</taxon>
        <taxon>Pseudomonadati</taxon>
        <taxon>Pseudomonadota</taxon>
        <taxon>Gammaproteobacteria</taxon>
        <taxon>Candidatus Kentrum</taxon>
    </lineage>
</organism>
<dbReference type="PANTHER" id="PTHR30482">
    <property type="entry name" value="HIGH-AFFINITY BRANCHED-CHAIN AMINO ACID TRANSPORT SYSTEM PERMEASE"/>
    <property type="match status" value="1"/>
</dbReference>